<dbReference type="OrthoDB" id="7444491at2"/>
<gene>
    <name evidence="4" type="ORF">SAMN04488105_101188</name>
</gene>
<dbReference type="Pfam" id="PF01471">
    <property type="entry name" value="PG_binding_1"/>
    <property type="match status" value="1"/>
</dbReference>
<evidence type="ECO:0000259" key="3">
    <source>
        <dbReference type="Pfam" id="PF01471"/>
    </source>
</evidence>
<dbReference type="InterPro" id="IPR002477">
    <property type="entry name" value="Peptidoglycan-bd-like"/>
</dbReference>
<dbReference type="InterPro" id="IPR036365">
    <property type="entry name" value="PGBD-like_sf"/>
</dbReference>
<accession>A0A1G7ALG5</accession>
<evidence type="ECO:0000313" key="5">
    <source>
        <dbReference type="Proteomes" id="UP000198994"/>
    </source>
</evidence>
<evidence type="ECO:0000256" key="1">
    <source>
        <dbReference type="SAM" id="MobiDB-lite"/>
    </source>
</evidence>
<feature type="signal peptide" evidence="2">
    <location>
        <begin position="1"/>
        <end position="23"/>
    </location>
</feature>
<dbReference type="AlphaFoldDB" id="A0A1G7ALG5"/>
<dbReference type="Proteomes" id="UP000198994">
    <property type="component" value="Unassembled WGS sequence"/>
</dbReference>
<feature type="chain" id="PRO_5011545882" evidence="2">
    <location>
        <begin position="24"/>
        <end position="572"/>
    </location>
</feature>
<dbReference type="RefSeq" id="WP_089954323.1">
    <property type="nucleotide sequence ID" value="NZ_FNAV01000001.1"/>
</dbReference>
<dbReference type="STRING" id="282683.SAMN04488105_101188"/>
<keyword evidence="5" id="KW-1185">Reference proteome</keyword>
<reference evidence="5" key="1">
    <citation type="submission" date="2016-10" db="EMBL/GenBank/DDBJ databases">
        <authorList>
            <person name="Varghese N."/>
            <person name="Submissions S."/>
        </authorList>
    </citation>
    <scope>NUCLEOTIDE SEQUENCE [LARGE SCALE GENOMIC DNA]</scope>
    <source>
        <strain evidence="5">DSM 10146</strain>
    </source>
</reference>
<proteinExistence type="predicted"/>
<organism evidence="4 5">
    <name type="scientific">Salipiger thiooxidans</name>
    <dbReference type="NCBI Taxonomy" id="282683"/>
    <lineage>
        <taxon>Bacteria</taxon>
        <taxon>Pseudomonadati</taxon>
        <taxon>Pseudomonadota</taxon>
        <taxon>Alphaproteobacteria</taxon>
        <taxon>Rhodobacterales</taxon>
        <taxon>Roseobacteraceae</taxon>
        <taxon>Salipiger</taxon>
    </lineage>
</organism>
<feature type="region of interest" description="Disordered" evidence="1">
    <location>
        <begin position="47"/>
        <end position="80"/>
    </location>
</feature>
<name>A0A1G7ALG5_9RHOB</name>
<sequence>MKRILVSGLLTASVALTPLPALADNAFVGGLVGGFIGSAIANQPKTQRVYRAPASSSRKTYSSSKSTKSSSVSSYERQTNRDTQSALNYFGFNAGSVDGVMGSRSRSAISAYQGHMGYTPTGQLTQYERDFLIGSYHRAQAGGPATSQLIASNPLGVKGLLVAYRDEQMNGGGTTATSSIGGHYGLPSVVAAAVNEIAKSSDPTAEQLVQRHGFIQLSDINGDGQTDYIIDTSVTGSAFWCSAQSCMVRVFASTPDGYERNDFQAFNVTPAMFTCQRGTCAKTGSNTTTAAAPAMPVPQAIPRDPGPQMAAMPVPSATPAVPATTAAVNAAPALPNFFGGAAPVEASLASHCNSVNLVTSTNGGYITADTLTDPAAALGEQLCLTRTYAIAAGETLMSQVAESSPQQIAEQCGTFGALLKEQVASVSLQPRDQVLASVGQFVLSTGMTPAQLEKTAQICLASGYKTDDMGTAMGAALMLVALGKGPYAELLGHHLSQGFGASQRSDLAVSWYDQALSALDAGATPVFGPGQPERAGLLRKASMMLGGNSGLAGQDAPKVTQASAVPVFKLAD</sequence>
<dbReference type="EMBL" id="FNAV01000001">
    <property type="protein sequence ID" value="SDE14835.1"/>
    <property type="molecule type" value="Genomic_DNA"/>
</dbReference>
<keyword evidence="2" id="KW-0732">Signal</keyword>
<protein>
    <submittedName>
        <fullName evidence="4">Putative peptidoglycan binding domain-containing protein</fullName>
    </submittedName>
</protein>
<feature type="domain" description="Peptidoglycan binding-like" evidence="3">
    <location>
        <begin position="83"/>
        <end position="125"/>
    </location>
</feature>
<dbReference type="Gene3D" id="1.10.101.10">
    <property type="entry name" value="PGBD-like superfamily/PGBD"/>
    <property type="match status" value="1"/>
</dbReference>
<dbReference type="InterPro" id="IPR036366">
    <property type="entry name" value="PGBDSf"/>
</dbReference>
<evidence type="ECO:0000256" key="2">
    <source>
        <dbReference type="SAM" id="SignalP"/>
    </source>
</evidence>
<feature type="compositionally biased region" description="Low complexity" evidence="1">
    <location>
        <begin position="55"/>
        <end position="75"/>
    </location>
</feature>
<evidence type="ECO:0000313" key="4">
    <source>
        <dbReference type="EMBL" id="SDE14835.1"/>
    </source>
</evidence>
<dbReference type="SUPFAM" id="SSF47090">
    <property type="entry name" value="PGBD-like"/>
    <property type="match status" value="1"/>
</dbReference>